<evidence type="ECO:0000313" key="2">
    <source>
        <dbReference type="Proteomes" id="UP000670092"/>
    </source>
</evidence>
<comment type="caution">
    <text evidence="1">The sequence shown here is derived from an EMBL/GenBank/DDBJ whole genome shotgun (WGS) entry which is preliminary data.</text>
</comment>
<dbReference type="VEuPathDB" id="FungiDB:I7I52_08155"/>
<evidence type="ECO:0000313" key="1">
    <source>
        <dbReference type="EMBL" id="KAG5290973.1"/>
    </source>
</evidence>
<proteinExistence type="predicted"/>
<organism evidence="1 2">
    <name type="scientific">Ajellomyces capsulatus</name>
    <name type="common">Darling's disease fungus</name>
    <name type="synonym">Histoplasma capsulatum</name>
    <dbReference type="NCBI Taxonomy" id="5037"/>
    <lineage>
        <taxon>Eukaryota</taxon>
        <taxon>Fungi</taxon>
        <taxon>Dikarya</taxon>
        <taxon>Ascomycota</taxon>
        <taxon>Pezizomycotina</taxon>
        <taxon>Eurotiomycetes</taxon>
        <taxon>Eurotiomycetidae</taxon>
        <taxon>Onygenales</taxon>
        <taxon>Ajellomycetaceae</taxon>
        <taxon>Histoplasma</taxon>
    </lineage>
</organism>
<protein>
    <submittedName>
        <fullName evidence="1">Uncharacterized protein</fullName>
    </submittedName>
</protein>
<gene>
    <name evidence="1" type="ORF">I7I52_08155</name>
</gene>
<reference evidence="1 2" key="1">
    <citation type="submission" date="2021-01" db="EMBL/GenBank/DDBJ databases">
        <title>Chromosome-level genome assembly of a human fungal pathogen reveals clustering of transcriptionally co-regulated genes.</title>
        <authorList>
            <person name="Voorhies M."/>
            <person name="Cohen S."/>
            <person name="Shea T.P."/>
            <person name="Petrus S."/>
            <person name="Munoz J.F."/>
            <person name="Poplawski S."/>
            <person name="Goldman W.E."/>
            <person name="Michael T."/>
            <person name="Cuomo C.A."/>
            <person name="Sil A."/>
            <person name="Beyhan S."/>
        </authorList>
    </citation>
    <scope>NUCLEOTIDE SEQUENCE [LARGE SCALE GENOMIC DNA]</scope>
    <source>
        <strain evidence="1 2">G184AR</strain>
    </source>
</reference>
<dbReference type="AlphaFoldDB" id="A0A8H8CW54"/>
<sequence>MELCATPRSTAHMKIENSPKSEIFPESASARVQLRWAWHENPLVLEWFGSRNIMKITTEYCKGGTSS</sequence>
<dbReference type="EMBL" id="JAEVHI010000005">
    <property type="protein sequence ID" value="KAG5290973.1"/>
    <property type="molecule type" value="Genomic_DNA"/>
</dbReference>
<accession>A0A8H8CW54</accession>
<name>A0A8H8CW54_AJECA</name>
<dbReference type="Proteomes" id="UP000670092">
    <property type="component" value="Unassembled WGS sequence"/>
</dbReference>